<reference evidence="1" key="1">
    <citation type="submission" date="2021-01" db="UniProtKB">
        <authorList>
            <consortium name="EnsemblMetazoa"/>
        </authorList>
    </citation>
    <scope>IDENTIFICATION</scope>
</reference>
<evidence type="ECO:0000313" key="1">
    <source>
        <dbReference type="EnsemblMetazoa" id="CLYHEMP002040.1"/>
    </source>
</evidence>
<dbReference type="AlphaFoldDB" id="A0A7M5UPE5"/>
<sequence>MPDRGTTNAAIPNTAVEFEMDELQALQESASFNDQLCIDVRYADDTTFIAPVFEKLQLSTNQLQEACLRYGMKIYARETLTFITTTSLILKVHLTQFREFGHQNRN</sequence>
<keyword evidence="2" id="KW-1185">Reference proteome</keyword>
<protein>
    <submittedName>
        <fullName evidence="1">Uncharacterized protein</fullName>
    </submittedName>
</protein>
<dbReference type="Proteomes" id="UP000594262">
    <property type="component" value="Unplaced"/>
</dbReference>
<evidence type="ECO:0000313" key="2">
    <source>
        <dbReference type="Proteomes" id="UP000594262"/>
    </source>
</evidence>
<name>A0A7M5UPE5_9CNID</name>
<accession>A0A7M5UPE5</accession>
<dbReference type="EnsemblMetazoa" id="CLYHEMT002040.1">
    <property type="protein sequence ID" value="CLYHEMP002040.1"/>
    <property type="gene ID" value="CLYHEMG002040"/>
</dbReference>
<organism evidence="1 2">
    <name type="scientific">Clytia hemisphaerica</name>
    <dbReference type="NCBI Taxonomy" id="252671"/>
    <lineage>
        <taxon>Eukaryota</taxon>
        <taxon>Metazoa</taxon>
        <taxon>Cnidaria</taxon>
        <taxon>Hydrozoa</taxon>
        <taxon>Hydroidolina</taxon>
        <taxon>Leptothecata</taxon>
        <taxon>Obeliida</taxon>
        <taxon>Clytiidae</taxon>
        <taxon>Clytia</taxon>
    </lineage>
</organism>
<proteinExistence type="predicted"/>